<keyword evidence="3 5" id="KW-0238">DNA-binding</keyword>
<evidence type="ECO:0008006" key="11">
    <source>
        <dbReference type="Google" id="ProtNLM"/>
    </source>
</evidence>
<dbReference type="EMBL" id="LR593886">
    <property type="protein sequence ID" value="VTS00375.1"/>
    <property type="molecule type" value="Genomic_DNA"/>
</dbReference>
<dbReference type="Gene3D" id="1.10.443.10">
    <property type="entry name" value="Intergrase catalytic core"/>
    <property type="match status" value="1"/>
</dbReference>
<dbReference type="PANTHER" id="PTHR30349">
    <property type="entry name" value="PHAGE INTEGRASE-RELATED"/>
    <property type="match status" value="1"/>
</dbReference>
<dbReference type="InterPro" id="IPR010998">
    <property type="entry name" value="Integrase_recombinase_N"/>
</dbReference>
<dbReference type="Proteomes" id="UP000464178">
    <property type="component" value="Chromosome"/>
</dbReference>
<dbReference type="AlphaFoldDB" id="A0A6P2DF72"/>
<evidence type="ECO:0000256" key="1">
    <source>
        <dbReference type="ARBA" id="ARBA00008857"/>
    </source>
</evidence>
<evidence type="ECO:0000256" key="4">
    <source>
        <dbReference type="ARBA" id="ARBA00023172"/>
    </source>
</evidence>
<feature type="domain" description="Core-binding (CB)" evidence="8">
    <location>
        <begin position="76"/>
        <end position="158"/>
    </location>
</feature>
<dbReference type="GO" id="GO:0015074">
    <property type="term" value="P:DNA integration"/>
    <property type="evidence" value="ECO:0007669"/>
    <property type="project" value="UniProtKB-KW"/>
</dbReference>
<dbReference type="Gene3D" id="1.10.150.130">
    <property type="match status" value="1"/>
</dbReference>
<dbReference type="InterPro" id="IPR044068">
    <property type="entry name" value="CB"/>
</dbReference>
<dbReference type="InterPro" id="IPR050090">
    <property type="entry name" value="Tyrosine_recombinase_XerCD"/>
</dbReference>
<dbReference type="GO" id="GO:0006310">
    <property type="term" value="P:DNA recombination"/>
    <property type="evidence" value="ECO:0007669"/>
    <property type="project" value="UniProtKB-KW"/>
</dbReference>
<accession>A0A6P2DF72</accession>
<evidence type="ECO:0000259" key="8">
    <source>
        <dbReference type="PROSITE" id="PS51900"/>
    </source>
</evidence>
<dbReference type="PROSITE" id="PS51900">
    <property type="entry name" value="CB"/>
    <property type="match status" value="1"/>
</dbReference>
<dbReference type="InterPro" id="IPR011010">
    <property type="entry name" value="DNA_brk_join_enz"/>
</dbReference>
<dbReference type="CDD" id="cd00397">
    <property type="entry name" value="DNA_BRE_C"/>
    <property type="match status" value="1"/>
</dbReference>
<protein>
    <recommendedName>
        <fullName evidence="11">Tyr recombinase domain-containing protein</fullName>
    </recommendedName>
</protein>
<dbReference type="KEGG" id="gms:SOIL9_82050"/>
<dbReference type="InterPro" id="IPR013762">
    <property type="entry name" value="Integrase-like_cat_sf"/>
</dbReference>
<evidence type="ECO:0000313" key="9">
    <source>
        <dbReference type="EMBL" id="VTS00375.1"/>
    </source>
</evidence>
<dbReference type="SUPFAM" id="SSF56349">
    <property type="entry name" value="DNA breaking-rejoining enzymes"/>
    <property type="match status" value="1"/>
</dbReference>
<keyword evidence="4" id="KW-0233">DNA recombination</keyword>
<comment type="similarity">
    <text evidence="1">Belongs to the 'phage' integrase family.</text>
</comment>
<dbReference type="InterPro" id="IPR002104">
    <property type="entry name" value="Integrase_catalytic"/>
</dbReference>
<gene>
    <name evidence="9" type="ORF">SOIL9_82050</name>
</gene>
<keyword evidence="2" id="KW-0229">DNA integration</keyword>
<evidence type="ECO:0000256" key="5">
    <source>
        <dbReference type="PROSITE-ProRule" id="PRU01248"/>
    </source>
</evidence>
<dbReference type="GO" id="GO:0003677">
    <property type="term" value="F:DNA binding"/>
    <property type="evidence" value="ECO:0007669"/>
    <property type="project" value="UniProtKB-UniRule"/>
</dbReference>
<organism evidence="9 10">
    <name type="scientific">Gemmata massiliana</name>
    <dbReference type="NCBI Taxonomy" id="1210884"/>
    <lineage>
        <taxon>Bacteria</taxon>
        <taxon>Pseudomonadati</taxon>
        <taxon>Planctomycetota</taxon>
        <taxon>Planctomycetia</taxon>
        <taxon>Gemmatales</taxon>
        <taxon>Gemmataceae</taxon>
        <taxon>Gemmata</taxon>
    </lineage>
</organism>
<feature type="domain" description="Tyr recombinase" evidence="7">
    <location>
        <begin position="178"/>
        <end position="353"/>
    </location>
</feature>
<evidence type="ECO:0000313" key="10">
    <source>
        <dbReference type="Proteomes" id="UP000464178"/>
    </source>
</evidence>
<proteinExistence type="inferred from homology"/>
<dbReference type="PROSITE" id="PS51898">
    <property type="entry name" value="TYR_RECOMBINASE"/>
    <property type="match status" value="1"/>
</dbReference>
<name>A0A6P2DF72_9BACT</name>
<dbReference type="Pfam" id="PF00589">
    <property type="entry name" value="Phage_integrase"/>
    <property type="match status" value="1"/>
</dbReference>
<reference evidence="9 10" key="1">
    <citation type="submission" date="2019-05" db="EMBL/GenBank/DDBJ databases">
        <authorList>
            <consortium name="Science for Life Laboratories"/>
        </authorList>
    </citation>
    <scope>NUCLEOTIDE SEQUENCE [LARGE SCALE GENOMIC DNA]</scope>
    <source>
        <strain evidence="9">Soil9</strain>
    </source>
</reference>
<feature type="region of interest" description="Disordered" evidence="6">
    <location>
        <begin position="22"/>
        <end position="46"/>
    </location>
</feature>
<evidence type="ECO:0000256" key="6">
    <source>
        <dbReference type="SAM" id="MobiDB-lite"/>
    </source>
</evidence>
<evidence type="ECO:0000256" key="3">
    <source>
        <dbReference type="ARBA" id="ARBA00023125"/>
    </source>
</evidence>
<evidence type="ECO:0000259" key="7">
    <source>
        <dbReference type="PROSITE" id="PS51898"/>
    </source>
</evidence>
<sequence>MARTASPWFWEERNGWYVTKDGQRHFLGGHPPDSPPPRKSKGKWNAPDSIRQRFHTLMAAPPPEKAPQSLHSSGGLTLAVLFEKCLDWCQKHRSARTYEGYVGHIQAFCDHLKTAAQMPALDLKPFHIIEWLDAHTTWGPTYRRNAITAIQRAFNWAEELGHITTNPIRKMKKPAAKRREHFITPADWEVIRNHYPEGDPFRELLEFAWESGCRPQEARHIETRHVHLDRGVIAIPPEESKGRKKWRVIRLEGRAAEIAAKRLPRATDKLFVNADGKPWTPYAMNCRFCRLQKTLGVKHFAYAFRHGFANRLLVSGADHLTVAELLGHADGTMLARVYQHLDSSDAHLRKALRRAGGSGDSEVPKS</sequence>
<keyword evidence="10" id="KW-1185">Reference proteome</keyword>
<evidence type="ECO:0000256" key="2">
    <source>
        <dbReference type="ARBA" id="ARBA00022908"/>
    </source>
</evidence>
<dbReference type="PANTHER" id="PTHR30349:SF64">
    <property type="entry name" value="PROPHAGE INTEGRASE INTD-RELATED"/>
    <property type="match status" value="1"/>
</dbReference>